<dbReference type="SUPFAM" id="SSF48264">
    <property type="entry name" value="Cytochrome P450"/>
    <property type="match status" value="1"/>
</dbReference>
<keyword evidence="3 4" id="KW-0479">Metal-binding</keyword>
<keyword evidence="3 4" id="KW-0408">Iron</keyword>
<dbReference type="InterPro" id="IPR002401">
    <property type="entry name" value="Cyt_P450_E_grp-I"/>
</dbReference>
<evidence type="ECO:0000313" key="7">
    <source>
        <dbReference type="EMBL" id="VFT93745.1"/>
    </source>
</evidence>
<dbReference type="EMBL" id="CAADRA010006033">
    <property type="protein sequence ID" value="VFT93745.1"/>
    <property type="molecule type" value="Genomic_DNA"/>
</dbReference>
<dbReference type="PRINTS" id="PR00463">
    <property type="entry name" value="EP450I"/>
</dbReference>
<dbReference type="Proteomes" id="UP000332933">
    <property type="component" value="Unassembled WGS sequence"/>
</dbReference>
<name>A0A485L6Q8_9STRA</name>
<dbReference type="GO" id="GO:0020037">
    <property type="term" value="F:heme binding"/>
    <property type="evidence" value="ECO:0007669"/>
    <property type="project" value="InterPro"/>
</dbReference>
<gene>
    <name evidence="7" type="primary">Aste57867_16984</name>
    <name evidence="6" type="ORF">As57867_016926</name>
    <name evidence="7" type="ORF">ASTE57867_16984</name>
</gene>
<organism evidence="7 8">
    <name type="scientific">Aphanomyces stellatus</name>
    <dbReference type="NCBI Taxonomy" id="120398"/>
    <lineage>
        <taxon>Eukaryota</taxon>
        <taxon>Sar</taxon>
        <taxon>Stramenopiles</taxon>
        <taxon>Oomycota</taxon>
        <taxon>Saprolegniomycetes</taxon>
        <taxon>Saprolegniales</taxon>
        <taxon>Verrucalvaceae</taxon>
        <taxon>Aphanomyces</taxon>
    </lineage>
</organism>
<reference evidence="6" key="2">
    <citation type="submission" date="2019-06" db="EMBL/GenBank/DDBJ databases">
        <title>Genomics analysis of Aphanomyces spp. identifies a new class of oomycete effector associated with host adaptation.</title>
        <authorList>
            <person name="Gaulin E."/>
        </authorList>
    </citation>
    <scope>NUCLEOTIDE SEQUENCE</scope>
    <source>
        <strain evidence="6">CBS 578.67</strain>
    </source>
</reference>
<evidence type="ECO:0000256" key="1">
    <source>
        <dbReference type="ARBA" id="ARBA00001971"/>
    </source>
</evidence>
<proteinExistence type="inferred from homology"/>
<evidence type="ECO:0000256" key="2">
    <source>
        <dbReference type="ARBA" id="ARBA00010617"/>
    </source>
</evidence>
<evidence type="ECO:0000256" key="3">
    <source>
        <dbReference type="PIRSR" id="PIRSR602401-1"/>
    </source>
</evidence>
<dbReference type="OrthoDB" id="78396at2759"/>
<dbReference type="AlphaFoldDB" id="A0A485L6Q8"/>
<dbReference type="Pfam" id="PF00067">
    <property type="entry name" value="p450"/>
    <property type="match status" value="1"/>
</dbReference>
<comment type="similarity">
    <text evidence="2 4">Belongs to the cytochrome P450 family.</text>
</comment>
<keyword evidence="5" id="KW-1133">Transmembrane helix</keyword>
<evidence type="ECO:0000256" key="4">
    <source>
        <dbReference type="RuleBase" id="RU000461"/>
    </source>
</evidence>
<feature type="binding site" description="axial binding residue" evidence="3">
    <location>
        <position position="457"/>
    </location>
    <ligand>
        <name>heme</name>
        <dbReference type="ChEBI" id="CHEBI:30413"/>
    </ligand>
    <ligandPart>
        <name>Fe</name>
        <dbReference type="ChEBI" id="CHEBI:18248"/>
    </ligandPart>
</feature>
<keyword evidence="5" id="KW-0472">Membrane</keyword>
<dbReference type="Gene3D" id="1.10.630.10">
    <property type="entry name" value="Cytochrome P450"/>
    <property type="match status" value="1"/>
</dbReference>
<dbReference type="InterPro" id="IPR017972">
    <property type="entry name" value="Cyt_P450_CS"/>
</dbReference>
<comment type="cofactor">
    <cofactor evidence="1 3">
        <name>heme</name>
        <dbReference type="ChEBI" id="CHEBI:30413"/>
    </cofactor>
</comment>
<dbReference type="InterPro" id="IPR036396">
    <property type="entry name" value="Cyt_P450_sf"/>
</dbReference>
<dbReference type="GO" id="GO:0004497">
    <property type="term" value="F:monooxygenase activity"/>
    <property type="evidence" value="ECO:0007669"/>
    <property type="project" value="UniProtKB-KW"/>
</dbReference>
<dbReference type="GO" id="GO:0016705">
    <property type="term" value="F:oxidoreductase activity, acting on paired donors, with incorporation or reduction of molecular oxygen"/>
    <property type="evidence" value="ECO:0007669"/>
    <property type="project" value="InterPro"/>
</dbReference>
<sequence>MNLTWLNTTTIATTAACVVVTTIYLRYLYKAHRMRHIPGPQPSNFFLGNVLDTLGSVATWKTTGTYPEPFLSWIKAYGGAVLYREFFTNVVMISDPKALQYVLVTHANNFRRDPALESYVTDMMFGAGLLATHGKQHDEYRALLNPIVASSSIKAFVPTMDDHVRCYCATMLTKAASTNSPVDMFEVVQQLTLEVIGMAAFGFNFKHHPEAHAAYKAYQLEPSPFFLIGIFTIPGFLNLPLPEVLRRRTTQKALKQVINAVIEDKLKRPAADGGPKDILDLILPHSTTPEALCHTMTFLFAGHETSASALAWVFASVASRPDIVAQIRQEYHAVVSKHKSLASWEAASDLKYTLAVIHETLRLNPVVYEVLPRVALVDDILPMEEADGRTLDIPQGTKITINLPAIHRNPKYWANPEAFIPDRFVDGSDAHRADRALRGDKPSTFYYLPFSMGGKNCIGQRFALVEMQLIVATFLAHFDFALTDRANICHNYAATTLHPVKLEMSVRSVASPATVERATLFPSSQHTTTA</sequence>
<keyword evidence="8" id="KW-1185">Reference proteome</keyword>
<evidence type="ECO:0000313" key="8">
    <source>
        <dbReference type="Proteomes" id="UP000332933"/>
    </source>
</evidence>
<keyword evidence="5" id="KW-0812">Transmembrane</keyword>
<dbReference type="PANTHER" id="PTHR24305:SF166">
    <property type="entry name" value="CYTOCHROME P450 12A4, MITOCHONDRIAL-RELATED"/>
    <property type="match status" value="1"/>
</dbReference>
<keyword evidence="3 4" id="KW-0349">Heme</keyword>
<reference evidence="7 8" key="1">
    <citation type="submission" date="2019-03" db="EMBL/GenBank/DDBJ databases">
        <authorList>
            <person name="Gaulin E."/>
            <person name="Dumas B."/>
        </authorList>
    </citation>
    <scope>NUCLEOTIDE SEQUENCE [LARGE SCALE GENOMIC DNA]</scope>
    <source>
        <strain evidence="7">CBS 568.67</strain>
    </source>
</reference>
<dbReference type="PANTHER" id="PTHR24305">
    <property type="entry name" value="CYTOCHROME P450"/>
    <property type="match status" value="1"/>
</dbReference>
<protein>
    <submittedName>
        <fullName evidence="7">Aste57867_16984 protein</fullName>
    </submittedName>
</protein>
<accession>A0A485L6Q8</accession>
<dbReference type="GO" id="GO:0005506">
    <property type="term" value="F:iron ion binding"/>
    <property type="evidence" value="ECO:0007669"/>
    <property type="project" value="InterPro"/>
</dbReference>
<dbReference type="PRINTS" id="PR00385">
    <property type="entry name" value="P450"/>
</dbReference>
<keyword evidence="4" id="KW-0503">Monooxygenase</keyword>
<dbReference type="EMBL" id="VJMH01006012">
    <property type="protein sequence ID" value="KAF0691864.1"/>
    <property type="molecule type" value="Genomic_DNA"/>
</dbReference>
<feature type="transmembrane region" description="Helical" evidence="5">
    <location>
        <begin position="6"/>
        <end position="25"/>
    </location>
</feature>
<keyword evidence="4" id="KW-0560">Oxidoreductase</keyword>
<dbReference type="InterPro" id="IPR050121">
    <property type="entry name" value="Cytochrome_P450_monoxygenase"/>
</dbReference>
<dbReference type="PROSITE" id="PS00086">
    <property type="entry name" value="CYTOCHROME_P450"/>
    <property type="match status" value="1"/>
</dbReference>
<dbReference type="InterPro" id="IPR001128">
    <property type="entry name" value="Cyt_P450"/>
</dbReference>
<evidence type="ECO:0000256" key="5">
    <source>
        <dbReference type="SAM" id="Phobius"/>
    </source>
</evidence>
<evidence type="ECO:0000313" key="6">
    <source>
        <dbReference type="EMBL" id="KAF0691864.1"/>
    </source>
</evidence>